<dbReference type="GO" id="GO:0003700">
    <property type="term" value="F:DNA-binding transcription factor activity"/>
    <property type="evidence" value="ECO:0007669"/>
    <property type="project" value="InterPro"/>
</dbReference>
<evidence type="ECO:0000313" key="6">
    <source>
        <dbReference type="Proteomes" id="UP000530928"/>
    </source>
</evidence>
<dbReference type="GO" id="GO:0045892">
    <property type="term" value="P:negative regulation of DNA-templated transcription"/>
    <property type="evidence" value="ECO:0007669"/>
    <property type="project" value="TreeGrafter"/>
</dbReference>
<comment type="caution">
    <text evidence="5">The sequence shown here is derived from an EMBL/GenBank/DDBJ whole genome shotgun (WGS) entry which is preliminary data.</text>
</comment>
<feature type="domain" description="HTH gntR-type" evidence="4">
    <location>
        <begin position="9"/>
        <end position="77"/>
    </location>
</feature>
<dbReference type="RefSeq" id="WP_181616120.1">
    <property type="nucleotide sequence ID" value="NZ_BAABAM010000013.1"/>
</dbReference>
<dbReference type="PRINTS" id="PR00035">
    <property type="entry name" value="HTHGNTR"/>
</dbReference>
<evidence type="ECO:0000256" key="3">
    <source>
        <dbReference type="ARBA" id="ARBA00023163"/>
    </source>
</evidence>
<proteinExistence type="predicted"/>
<dbReference type="Pfam" id="PF00392">
    <property type="entry name" value="GntR"/>
    <property type="match status" value="1"/>
</dbReference>
<dbReference type="EMBL" id="JACDUR010000011">
    <property type="protein sequence ID" value="MBA2897413.1"/>
    <property type="molecule type" value="Genomic_DNA"/>
</dbReference>
<dbReference type="InterPro" id="IPR036390">
    <property type="entry name" value="WH_DNA-bd_sf"/>
</dbReference>
<accession>A0A7W0HVP2</accession>
<dbReference type="GO" id="GO:0003677">
    <property type="term" value="F:DNA binding"/>
    <property type="evidence" value="ECO:0007669"/>
    <property type="project" value="UniProtKB-KW"/>
</dbReference>
<keyword evidence="2" id="KW-0238">DNA-binding</keyword>
<organism evidence="5 6">
    <name type="scientific">Nonomuraea soli</name>
    <dbReference type="NCBI Taxonomy" id="1032476"/>
    <lineage>
        <taxon>Bacteria</taxon>
        <taxon>Bacillati</taxon>
        <taxon>Actinomycetota</taxon>
        <taxon>Actinomycetes</taxon>
        <taxon>Streptosporangiales</taxon>
        <taxon>Streptosporangiaceae</taxon>
        <taxon>Nonomuraea</taxon>
    </lineage>
</organism>
<dbReference type="AlphaFoldDB" id="A0A7W0HVP2"/>
<dbReference type="InterPro" id="IPR000524">
    <property type="entry name" value="Tscrpt_reg_HTH_GntR"/>
</dbReference>
<dbReference type="PANTHER" id="PTHR44846">
    <property type="entry name" value="MANNOSYL-D-GLYCERATE TRANSPORT/METABOLISM SYSTEM REPRESSOR MNGR-RELATED"/>
    <property type="match status" value="1"/>
</dbReference>
<evidence type="ECO:0000256" key="2">
    <source>
        <dbReference type="ARBA" id="ARBA00023125"/>
    </source>
</evidence>
<dbReference type="InterPro" id="IPR050679">
    <property type="entry name" value="Bact_HTH_transcr_reg"/>
</dbReference>
<keyword evidence="6" id="KW-1185">Reference proteome</keyword>
<sequence length="136" mass="14995">MSIDRESYIPVHQQVAAILRQRIESGELRPGQKMPSETQVSQEFGIGRDTARDAFGVLRAEGLIETEKRVGSTVRVPPPVEPVDVPGPARITFRLPSPEERRRLPVGQGAVVVVIEREGEAPVLLASDRTELVIPR</sequence>
<dbReference type="Proteomes" id="UP000530928">
    <property type="component" value="Unassembled WGS sequence"/>
</dbReference>
<keyword evidence="3" id="KW-0804">Transcription</keyword>
<name>A0A7W0HVP2_9ACTN</name>
<dbReference type="Gene3D" id="1.10.10.10">
    <property type="entry name" value="Winged helix-like DNA-binding domain superfamily/Winged helix DNA-binding domain"/>
    <property type="match status" value="1"/>
</dbReference>
<dbReference type="CDD" id="cd07377">
    <property type="entry name" value="WHTH_GntR"/>
    <property type="match status" value="1"/>
</dbReference>
<reference evidence="5 6" key="1">
    <citation type="submission" date="2020-07" db="EMBL/GenBank/DDBJ databases">
        <title>Genomic Encyclopedia of Type Strains, Phase IV (KMG-IV): sequencing the most valuable type-strain genomes for metagenomic binning, comparative biology and taxonomic classification.</title>
        <authorList>
            <person name="Goeker M."/>
        </authorList>
    </citation>
    <scope>NUCLEOTIDE SEQUENCE [LARGE SCALE GENOMIC DNA]</scope>
    <source>
        <strain evidence="5 6">DSM 45533</strain>
    </source>
</reference>
<evidence type="ECO:0000256" key="1">
    <source>
        <dbReference type="ARBA" id="ARBA00023015"/>
    </source>
</evidence>
<protein>
    <submittedName>
        <fullName evidence="5">GntR family transcriptional regulator</fullName>
    </submittedName>
</protein>
<dbReference type="PROSITE" id="PS50949">
    <property type="entry name" value="HTH_GNTR"/>
    <property type="match status" value="1"/>
</dbReference>
<dbReference type="PANTHER" id="PTHR44846:SF17">
    <property type="entry name" value="GNTR-FAMILY TRANSCRIPTIONAL REGULATOR"/>
    <property type="match status" value="1"/>
</dbReference>
<dbReference type="SUPFAM" id="SSF46785">
    <property type="entry name" value="Winged helix' DNA-binding domain"/>
    <property type="match status" value="1"/>
</dbReference>
<gene>
    <name evidence="5" type="ORF">HNR30_008811</name>
</gene>
<evidence type="ECO:0000313" key="5">
    <source>
        <dbReference type="EMBL" id="MBA2897413.1"/>
    </source>
</evidence>
<keyword evidence="1" id="KW-0805">Transcription regulation</keyword>
<dbReference type="InterPro" id="IPR036388">
    <property type="entry name" value="WH-like_DNA-bd_sf"/>
</dbReference>
<dbReference type="SMART" id="SM00345">
    <property type="entry name" value="HTH_GNTR"/>
    <property type="match status" value="1"/>
</dbReference>
<evidence type="ECO:0000259" key="4">
    <source>
        <dbReference type="PROSITE" id="PS50949"/>
    </source>
</evidence>